<feature type="region of interest" description="Disordered" evidence="1">
    <location>
        <begin position="136"/>
        <end position="161"/>
    </location>
</feature>
<dbReference type="Proteomes" id="UP000605970">
    <property type="component" value="Unassembled WGS sequence"/>
</dbReference>
<evidence type="ECO:0000256" key="1">
    <source>
        <dbReference type="SAM" id="MobiDB-lite"/>
    </source>
</evidence>
<accession>A0A8S9ZZX8</accession>
<feature type="compositionally biased region" description="Polar residues" evidence="1">
    <location>
        <begin position="152"/>
        <end position="161"/>
    </location>
</feature>
<sequence length="161" mass="18785">MLRIGTKKNADQRGFGVRSKYRNVISHRTRRDFTAWWDTQREGWKLNTRYDTVDGGYTEYWNCAHRQEGIYTCPSRLKINFGRRGIHIEESRNRPHDHSPLQLPTVENEIPMKTKVIEPLPMQTAQIVDLTPRLVTSTSTQSTEQTLKESTNVLRKSTNDP</sequence>
<organism evidence="2 3">
    <name type="scientific">Meloidogyne graminicola</name>
    <dbReference type="NCBI Taxonomy" id="189291"/>
    <lineage>
        <taxon>Eukaryota</taxon>
        <taxon>Metazoa</taxon>
        <taxon>Ecdysozoa</taxon>
        <taxon>Nematoda</taxon>
        <taxon>Chromadorea</taxon>
        <taxon>Rhabditida</taxon>
        <taxon>Tylenchina</taxon>
        <taxon>Tylenchomorpha</taxon>
        <taxon>Tylenchoidea</taxon>
        <taxon>Meloidogynidae</taxon>
        <taxon>Meloidogyninae</taxon>
        <taxon>Meloidogyne</taxon>
    </lineage>
</organism>
<name>A0A8S9ZZX8_9BILA</name>
<dbReference type="AlphaFoldDB" id="A0A8S9ZZX8"/>
<reference evidence="2" key="1">
    <citation type="journal article" date="2020" name="Ecol. Evol.">
        <title>Genome structure and content of the rice root-knot nematode (Meloidogyne graminicola).</title>
        <authorList>
            <person name="Phan N.T."/>
            <person name="Danchin E.G.J."/>
            <person name="Klopp C."/>
            <person name="Perfus-Barbeoch L."/>
            <person name="Kozlowski D.K."/>
            <person name="Koutsovoulos G.D."/>
            <person name="Lopez-Roques C."/>
            <person name="Bouchez O."/>
            <person name="Zahm M."/>
            <person name="Besnard G."/>
            <person name="Bellafiore S."/>
        </authorList>
    </citation>
    <scope>NUCLEOTIDE SEQUENCE</scope>
    <source>
        <strain evidence="2">VN-18</strain>
    </source>
</reference>
<comment type="caution">
    <text evidence="2">The sequence shown here is derived from an EMBL/GenBank/DDBJ whole genome shotgun (WGS) entry which is preliminary data.</text>
</comment>
<feature type="compositionally biased region" description="Low complexity" evidence="1">
    <location>
        <begin position="136"/>
        <end position="151"/>
    </location>
</feature>
<keyword evidence="3" id="KW-1185">Reference proteome</keyword>
<evidence type="ECO:0000313" key="2">
    <source>
        <dbReference type="EMBL" id="KAF7639167.1"/>
    </source>
</evidence>
<protein>
    <submittedName>
        <fullName evidence="2">Uncharacterized protein</fullName>
    </submittedName>
</protein>
<dbReference type="OrthoDB" id="5894925at2759"/>
<proteinExistence type="predicted"/>
<evidence type="ECO:0000313" key="3">
    <source>
        <dbReference type="Proteomes" id="UP000605970"/>
    </source>
</evidence>
<dbReference type="EMBL" id="JABEBT010000007">
    <property type="protein sequence ID" value="KAF7639167.1"/>
    <property type="molecule type" value="Genomic_DNA"/>
</dbReference>
<gene>
    <name evidence="2" type="ORF">Mgra_00001400</name>
</gene>